<evidence type="ECO:0000313" key="2">
    <source>
        <dbReference type="EMBL" id="MCI2284377.1"/>
    </source>
</evidence>
<comment type="caution">
    <text evidence="2">The sequence shown here is derived from an EMBL/GenBank/DDBJ whole genome shotgun (WGS) entry which is preliminary data.</text>
</comment>
<protein>
    <submittedName>
        <fullName evidence="2">DUF2269 domain-containing protein</fullName>
    </submittedName>
</protein>
<feature type="transmembrane region" description="Helical" evidence="1">
    <location>
        <begin position="87"/>
        <end position="106"/>
    </location>
</feature>
<dbReference type="RefSeq" id="WP_242286814.1">
    <property type="nucleotide sequence ID" value="NZ_JAKKSL010000002.1"/>
</dbReference>
<feature type="transmembrane region" description="Helical" evidence="1">
    <location>
        <begin position="58"/>
        <end position="75"/>
    </location>
</feature>
<evidence type="ECO:0000256" key="1">
    <source>
        <dbReference type="SAM" id="Phobius"/>
    </source>
</evidence>
<evidence type="ECO:0000313" key="3">
    <source>
        <dbReference type="Proteomes" id="UP001139646"/>
    </source>
</evidence>
<keyword evidence="1" id="KW-0472">Membrane</keyword>
<dbReference type="EMBL" id="JAKKSL010000002">
    <property type="protein sequence ID" value="MCI2284377.1"/>
    <property type="molecule type" value="Genomic_DNA"/>
</dbReference>
<dbReference type="Pfam" id="PF10027">
    <property type="entry name" value="DUF2269"/>
    <property type="match status" value="1"/>
</dbReference>
<dbReference type="Proteomes" id="UP001139646">
    <property type="component" value="Unassembled WGS sequence"/>
</dbReference>
<proteinExistence type="predicted"/>
<sequence>MGAFLMENYLALKLIHILAAVVVTGTGAGIAFFMFMANRSNNPQAIYITAQHVILGDWIFTTPAVVTQIITGVLLMNTQGYSFSSPWFYWVVGLFVFIGLCWLPVLKIQYKLRELAKISVDANEVTSEFKSLMRTWTLLGIPAFAAILGIFWLMVFKPFPVA</sequence>
<feature type="transmembrane region" description="Helical" evidence="1">
    <location>
        <begin position="14"/>
        <end position="37"/>
    </location>
</feature>
<keyword evidence="3" id="KW-1185">Reference proteome</keyword>
<name>A0ABS9X2A0_9GAMM</name>
<accession>A0ABS9X2A0</accession>
<gene>
    <name evidence="2" type="ORF">L3081_14520</name>
</gene>
<reference evidence="2" key="1">
    <citation type="submission" date="2022-01" db="EMBL/GenBank/DDBJ databases">
        <title>Colwellia maritima, isolated from seawater.</title>
        <authorList>
            <person name="Kristyanto S."/>
            <person name="Jung J."/>
            <person name="Jeon C.O."/>
        </authorList>
    </citation>
    <scope>NUCLEOTIDE SEQUENCE</scope>
    <source>
        <strain evidence="2">MSW7</strain>
    </source>
</reference>
<feature type="transmembrane region" description="Helical" evidence="1">
    <location>
        <begin position="136"/>
        <end position="156"/>
    </location>
</feature>
<dbReference type="InterPro" id="IPR018729">
    <property type="entry name" value="DUF2269_transmembrane"/>
</dbReference>
<organism evidence="2 3">
    <name type="scientific">Colwellia maritima</name>
    <dbReference type="NCBI Taxonomy" id="2912588"/>
    <lineage>
        <taxon>Bacteria</taxon>
        <taxon>Pseudomonadati</taxon>
        <taxon>Pseudomonadota</taxon>
        <taxon>Gammaproteobacteria</taxon>
        <taxon>Alteromonadales</taxon>
        <taxon>Colwelliaceae</taxon>
        <taxon>Colwellia</taxon>
    </lineage>
</organism>
<keyword evidence="1" id="KW-1133">Transmembrane helix</keyword>
<keyword evidence="1" id="KW-0812">Transmembrane</keyword>